<protein>
    <submittedName>
        <fullName evidence="3">Uncharacterized protein</fullName>
    </submittedName>
</protein>
<dbReference type="SUPFAM" id="SSF101898">
    <property type="entry name" value="NHL repeat"/>
    <property type="match status" value="1"/>
</dbReference>
<evidence type="ECO:0000313" key="3">
    <source>
        <dbReference type="EMBL" id="VDI41102.1"/>
    </source>
</evidence>
<dbReference type="InterPro" id="IPR001258">
    <property type="entry name" value="NHL_repeat"/>
</dbReference>
<dbReference type="EMBL" id="UYJE01005863">
    <property type="protein sequence ID" value="VDI41102.1"/>
    <property type="molecule type" value="Genomic_DNA"/>
</dbReference>
<evidence type="ECO:0000256" key="1">
    <source>
        <dbReference type="ARBA" id="ARBA00022737"/>
    </source>
</evidence>
<dbReference type="PROSITE" id="PS51125">
    <property type="entry name" value="NHL"/>
    <property type="match status" value="1"/>
</dbReference>
<sequence>MYASDLQAFIGMTIEKKSLLVVLKREDDKQAQILSVIPQIVPKLFEEITLSQISKLSFRKGDLLKRDFIIRGITTLPSGKIVVADSGNNSLIIFNTDCLLDKSIRIPLSNTGYGPFDVTYVKDDLVAVSTLRAIHIVNITSEMIEEIIATNDECRGIAYTDGTLIYWLKSNGMQKTSDFKQD</sequence>
<evidence type="ECO:0000313" key="4">
    <source>
        <dbReference type="Proteomes" id="UP000596742"/>
    </source>
</evidence>
<keyword evidence="4" id="KW-1185">Reference proteome</keyword>
<dbReference type="InterPro" id="IPR011042">
    <property type="entry name" value="6-blade_b-propeller_TolB-like"/>
</dbReference>
<organism evidence="3 4">
    <name type="scientific">Mytilus galloprovincialis</name>
    <name type="common">Mediterranean mussel</name>
    <dbReference type="NCBI Taxonomy" id="29158"/>
    <lineage>
        <taxon>Eukaryota</taxon>
        <taxon>Metazoa</taxon>
        <taxon>Spiralia</taxon>
        <taxon>Lophotrochozoa</taxon>
        <taxon>Mollusca</taxon>
        <taxon>Bivalvia</taxon>
        <taxon>Autobranchia</taxon>
        <taxon>Pteriomorphia</taxon>
        <taxon>Mytilida</taxon>
        <taxon>Mytiloidea</taxon>
        <taxon>Mytilidae</taxon>
        <taxon>Mytilinae</taxon>
        <taxon>Mytilus</taxon>
    </lineage>
</organism>
<dbReference type="AlphaFoldDB" id="A0A8B6EZA2"/>
<accession>A0A8B6EZA2</accession>
<evidence type="ECO:0000256" key="2">
    <source>
        <dbReference type="PROSITE-ProRule" id="PRU00504"/>
    </source>
</evidence>
<gene>
    <name evidence="3" type="ORF">MGAL_10B065906</name>
</gene>
<dbReference type="Proteomes" id="UP000596742">
    <property type="component" value="Unassembled WGS sequence"/>
</dbReference>
<name>A0A8B6EZA2_MYTGA</name>
<proteinExistence type="predicted"/>
<feature type="repeat" description="NHL" evidence="2">
    <location>
        <begin position="71"/>
        <end position="97"/>
    </location>
</feature>
<dbReference type="Gene3D" id="2.120.10.30">
    <property type="entry name" value="TolB, C-terminal domain"/>
    <property type="match status" value="1"/>
</dbReference>
<keyword evidence="1" id="KW-0677">Repeat</keyword>
<dbReference type="OrthoDB" id="6050885at2759"/>
<reference evidence="3" key="1">
    <citation type="submission" date="2018-11" db="EMBL/GenBank/DDBJ databases">
        <authorList>
            <person name="Alioto T."/>
            <person name="Alioto T."/>
        </authorList>
    </citation>
    <scope>NUCLEOTIDE SEQUENCE</scope>
</reference>
<comment type="caution">
    <text evidence="3">The sequence shown here is derived from an EMBL/GenBank/DDBJ whole genome shotgun (WGS) entry which is preliminary data.</text>
</comment>